<dbReference type="Pfam" id="PF13479">
    <property type="entry name" value="AAA_24"/>
    <property type="match status" value="1"/>
</dbReference>
<sequence length="301" mass="32752">MSLKITKAAEPIAVERLNLCIYAQPGIGKTSLAFTADAPLLLDFDQGAHRAANRKDVVRVAHWGDVASISADDLAPYRTVIVDTAGRALDTLTADIIRRNPKAGRGGALTLQGYGTLKAEFVAWLKLLNSLGKDVILIAHMDEQRNGDEIIERLDVQGGSKGEIYKAADAMGRIAIREGTRVLNFSPTDAAFGKNPGQLDPLPIPHKDAPEFADFLAGVVQQIKDRLNTLTEDQRAAQAQTDEWRIAIEGYASVEEFNTALPEVKDQSVAVKALFNRAAEARGYRFDKKAGEYRAPEQEAA</sequence>
<reference evidence="1 2" key="1">
    <citation type="submission" date="2019-08" db="EMBL/GenBank/DDBJ databases">
        <title>Complete genome sequence of Rhodanobacter glycinis strain T01E-68 isolated from tomato root.</title>
        <authorList>
            <person name="Weon H.-Y."/>
            <person name="Lee S.A."/>
        </authorList>
    </citation>
    <scope>NUCLEOTIDE SEQUENCE [LARGE SCALE GENOMIC DNA]</scope>
    <source>
        <strain evidence="1 2">T01E-68</strain>
    </source>
</reference>
<evidence type="ECO:0000313" key="2">
    <source>
        <dbReference type="Proteomes" id="UP000321807"/>
    </source>
</evidence>
<accession>A0A5B9DX03</accession>
<dbReference type="AlphaFoldDB" id="A0A5B9DX03"/>
<organism evidence="1 2">
    <name type="scientific">Rhodanobacter glycinis</name>
    <dbReference type="NCBI Taxonomy" id="582702"/>
    <lineage>
        <taxon>Bacteria</taxon>
        <taxon>Pseudomonadati</taxon>
        <taxon>Pseudomonadota</taxon>
        <taxon>Gammaproteobacteria</taxon>
        <taxon>Lysobacterales</taxon>
        <taxon>Rhodanobacteraceae</taxon>
        <taxon>Rhodanobacter</taxon>
    </lineage>
</organism>
<dbReference type="KEGG" id="rgl:CS053_08585"/>
<proteinExistence type="predicted"/>
<dbReference type="GO" id="GO:0005524">
    <property type="term" value="F:ATP binding"/>
    <property type="evidence" value="ECO:0007669"/>
    <property type="project" value="UniProtKB-KW"/>
</dbReference>
<protein>
    <submittedName>
        <fullName evidence="1">ATP-binding protein</fullName>
    </submittedName>
</protein>
<dbReference type="Proteomes" id="UP000321807">
    <property type="component" value="Chromosome"/>
</dbReference>
<name>A0A5B9DX03_9GAMM</name>
<keyword evidence="1" id="KW-0547">Nucleotide-binding</keyword>
<evidence type="ECO:0000313" key="1">
    <source>
        <dbReference type="EMBL" id="QEE24553.1"/>
    </source>
</evidence>
<dbReference type="EMBL" id="CP042807">
    <property type="protein sequence ID" value="QEE24553.1"/>
    <property type="molecule type" value="Genomic_DNA"/>
</dbReference>
<dbReference type="RefSeq" id="WP_147627145.1">
    <property type="nucleotide sequence ID" value="NZ_CP042807.1"/>
</dbReference>
<keyword evidence="1" id="KW-0067">ATP-binding</keyword>
<gene>
    <name evidence="1" type="ORF">CS053_08585</name>
</gene>